<evidence type="ECO:0000313" key="2">
    <source>
        <dbReference type="Proteomes" id="UP000215506"/>
    </source>
</evidence>
<dbReference type="AlphaFoldDB" id="A0A231GTL7"/>
<keyword evidence="2" id="KW-1185">Reference proteome</keyword>
<proteinExistence type="predicted"/>
<sequence>MTGEKRHGLTVAELDALPLGSVVIGSDFVAWQKQPLSDGRWGGHMTGLVDAEQLVDEHSPLRRMVVEGSEG</sequence>
<name>A0A231GTL7_9NOCA</name>
<dbReference type="Proteomes" id="UP000215506">
    <property type="component" value="Unassembled WGS sequence"/>
</dbReference>
<dbReference type="RefSeq" id="WP_039782340.1">
    <property type="nucleotide sequence ID" value="NZ_JAAXOR010000007.1"/>
</dbReference>
<gene>
    <name evidence="1" type="ORF">B7C42_08023</name>
</gene>
<protein>
    <submittedName>
        <fullName evidence="1">Uncharacterized protein</fullName>
    </submittedName>
</protein>
<organism evidence="1 2">
    <name type="scientific">Nocardia cerradoensis</name>
    <dbReference type="NCBI Taxonomy" id="85688"/>
    <lineage>
        <taxon>Bacteria</taxon>
        <taxon>Bacillati</taxon>
        <taxon>Actinomycetota</taxon>
        <taxon>Actinomycetes</taxon>
        <taxon>Mycobacteriales</taxon>
        <taxon>Nocardiaceae</taxon>
        <taxon>Nocardia</taxon>
    </lineage>
</organism>
<evidence type="ECO:0000313" key="1">
    <source>
        <dbReference type="EMBL" id="OXR39918.1"/>
    </source>
</evidence>
<comment type="caution">
    <text evidence="1">The sequence shown here is derived from an EMBL/GenBank/DDBJ whole genome shotgun (WGS) entry which is preliminary data.</text>
</comment>
<accession>A0A231GTL7</accession>
<dbReference type="EMBL" id="NGAF01000052">
    <property type="protein sequence ID" value="OXR39918.1"/>
    <property type="molecule type" value="Genomic_DNA"/>
</dbReference>
<reference evidence="1 2" key="1">
    <citation type="submission" date="2017-07" db="EMBL/GenBank/DDBJ databases">
        <title>First draft Genome Sequence of Nocardia cerradoensis isolated from human infection.</title>
        <authorList>
            <person name="Carrasco G."/>
        </authorList>
    </citation>
    <scope>NUCLEOTIDE SEQUENCE [LARGE SCALE GENOMIC DNA]</scope>
    <source>
        <strain evidence="1 2">CNM20130759</strain>
    </source>
</reference>